<gene>
    <name evidence="8" type="ORF">PECUL_23A048847</name>
</gene>
<dbReference type="PANTHER" id="PTHR24050:SF28">
    <property type="entry name" value="UROMODULIN-LIKE"/>
    <property type="match status" value="1"/>
</dbReference>
<dbReference type="InterPro" id="IPR052235">
    <property type="entry name" value="Nephronectin_domain"/>
</dbReference>
<evidence type="ECO:0000256" key="2">
    <source>
        <dbReference type="ARBA" id="ARBA00022729"/>
    </source>
</evidence>
<dbReference type="InterPro" id="IPR000742">
    <property type="entry name" value="EGF"/>
</dbReference>
<dbReference type="InterPro" id="IPR049883">
    <property type="entry name" value="NOTCH1_EGF-like"/>
</dbReference>
<evidence type="ECO:0000256" key="6">
    <source>
        <dbReference type="SAM" id="SignalP"/>
    </source>
</evidence>
<reference evidence="8" key="1">
    <citation type="submission" date="2022-03" db="EMBL/GenBank/DDBJ databases">
        <authorList>
            <person name="Alioto T."/>
            <person name="Alioto T."/>
            <person name="Gomez Garrido J."/>
        </authorList>
    </citation>
    <scope>NUCLEOTIDE SEQUENCE</scope>
</reference>
<evidence type="ECO:0000259" key="7">
    <source>
        <dbReference type="PROSITE" id="PS50026"/>
    </source>
</evidence>
<feature type="chain" id="PRO_5042248470" evidence="6">
    <location>
        <begin position="23"/>
        <end position="217"/>
    </location>
</feature>
<dbReference type="GO" id="GO:0005509">
    <property type="term" value="F:calcium ion binding"/>
    <property type="evidence" value="ECO:0007669"/>
    <property type="project" value="InterPro"/>
</dbReference>
<name>A0AAD1TLM0_PELCU</name>
<comment type="caution">
    <text evidence="5">Lacks conserved residue(s) required for the propagation of feature annotation.</text>
</comment>
<keyword evidence="1 5" id="KW-0245">EGF-like domain</keyword>
<dbReference type="Pfam" id="PF07645">
    <property type="entry name" value="EGF_CA"/>
    <property type="match status" value="2"/>
</dbReference>
<feature type="domain" description="EGF-like" evidence="7">
    <location>
        <begin position="118"/>
        <end position="158"/>
    </location>
</feature>
<organism evidence="8 9">
    <name type="scientific">Pelobates cultripes</name>
    <name type="common">Western spadefoot toad</name>
    <dbReference type="NCBI Taxonomy" id="61616"/>
    <lineage>
        <taxon>Eukaryota</taxon>
        <taxon>Metazoa</taxon>
        <taxon>Chordata</taxon>
        <taxon>Craniata</taxon>
        <taxon>Vertebrata</taxon>
        <taxon>Euteleostomi</taxon>
        <taxon>Amphibia</taxon>
        <taxon>Batrachia</taxon>
        <taxon>Anura</taxon>
        <taxon>Pelobatoidea</taxon>
        <taxon>Pelobatidae</taxon>
        <taxon>Pelobates</taxon>
    </lineage>
</organism>
<keyword evidence="2 6" id="KW-0732">Signal</keyword>
<dbReference type="EMBL" id="OW240924">
    <property type="protein sequence ID" value="CAH2327642.1"/>
    <property type="molecule type" value="Genomic_DNA"/>
</dbReference>
<dbReference type="InterPro" id="IPR018097">
    <property type="entry name" value="EGF_Ca-bd_CS"/>
</dbReference>
<proteinExistence type="predicted"/>
<dbReference type="Proteomes" id="UP001295444">
    <property type="component" value="Chromosome 13"/>
</dbReference>
<protein>
    <submittedName>
        <fullName evidence="8">Fibulin-5, partial</fullName>
    </submittedName>
</protein>
<evidence type="ECO:0000256" key="5">
    <source>
        <dbReference type="PROSITE-ProRule" id="PRU00076"/>
    </source>
</evidence>
<dbReference type="PANTHER" id="PTHR24050">
    <property type="entry name" value="PA14 DOMAIN-CONTAINING PROTEIN"/>
    <property type="match status" value="1"/>
</dbReference>
<evidence type="ECO:0000313" key="9">
    <source>
        <dbReference type="Proteomes" id="UP001295444"/>
    </source>
</evidence>
<feature type="signal peptide" evidence="6">
    <location>
        <begin position="1"/>
        <end position="22"/>
    </location>
</feature>
<evidence type="ECO:0000313" key="8">
    <source>
        <dbReference type="EMBL" id="CAH2327642.1"/>
    </source>
</evidence>
<sequence length="217" mass="24090">MLKLRLLPLLTLILCLTDSGNAQTQCNNGFEMDRSSGQCLDVDECRTISDACRGDMMCVNQNGGYLCIPRTGTTFRSQYRNSFLPAVAPLPSPNFPSPSRPLICRFGYQLDDNGQCVDIDECVSETHHCNPTQICINTEGGYTCSCTEGYWLLEGQCLALGKTRSIRCTEMKDHSAKACNRAWRLVSTCLRLQEAVGLEVERQQDPFSDRSPGSRAL</sequence>
<accession>A0AAD1TLM0</accession>
<dbReference type="SUPFAM" id="SSF57184">
    <property type="entry name" value="Growth factor receptor domain"/>
    <property type="match status" value="1"/>
</dbReference>
<keyword evidence="3" id="KW-0677">Repeat</keyword>
<evidence type="ECO:0000256" key="1">
    <source>
        <dbReference type="ARBA" id="ARBA00022536"/>
    </source>
</evidence>
<keyword evidence="9" id="KW-1185">Reference proteome</keyword>
<dbReference type="SMART" id="SM00179">
    <property type="entry name" value="EGF_CA"/>
    <property type="match status" value="2"/>
</dbReference>
<dbReference type="Gene3D" id="2.10.25.10">
    <property type="entry name" value="Laminin"/>
    <property type="match status" value="2"/>
</dbReference>
<evidence type="ECO:0000256" key="3">
    <source>
        <dbReference type="ARBA" id="ARBA00022737"/>
    </source>
</evidence>
<dbReference type="PROSITE" id="PS00010">
    <property type="entry name" value="ASX_HYDROXYL"/>
    <property type="match status" value="1"/>
</dbReference>
<dbReference type="InterPro" id="IPR001881">
    <property type="entry name" value="EGF-like_Ca-bd_dom"/>
</dbReference>
<dbReference type="FunFam" id="2.10.25.10:FF:000038">
    <property type="entry name" value="Fibrillin 2"/>
    <property type="match status" value="1"/>
</dbReference>
<dbReference type="InterPro" id="IPR000152">
    <property type="entry name" value="EGF-type_Asp/Asn_hydroxyl_site"/>
</dbReference>
<dbReference type="PROSITE" id="PS50026">
    <property type="entry name" value="EGF_3"/>
    <property type="match status" value="1"/>
</dbReference>
<evidence type="ECO:0000256" key="4">
    <source>
        <dbReference type="ARBA" id="ARBA00023157"/>
    </source>
</evidence>
<dbReference type="AlphaFoldDB" id="A0AAD1TLM0"/>
<dbReference type="PROSITE" id="PS01186">
    <property type="entry name" value="EGF_2"/>
    <property type="match status" value="1"/>
</dbReference>
<dbReference type="InterPro" id="IPR009030">
    <property type="entry name" value="Growth_fac_rcpt_cys_sf"/>
</dbReference>
<dbReference type="PROSITE" id="PS01187">
    <property type="entry name" value="EGF_CA"/>
    <property type="match status" value="1"/>
</dbReference>
<keyword evidence="4" id="KW-1015">Disulfide bond</keyword>